<dbReference type="AlphaFoldDB" id="A0AAN7H6F3"/>
<dbReference type="Proteomes" id="UP001303760">
    <property type="component" value="Unassembled WGS sequence"/>
</dbReference>
<proteinExistence type="predicted"/>
<protein>
    <submittedName>
        <fullName evidence="2">Uncharacterized protein</fullName>
    </submittedName>
</protein>
<evidence type="ECO:0000313" key="2">
    <source>
        <dbReference type="EMBL" id="KAK4232922.1"/>
    </source>
</evidence>
<name>A0AAN7H6F3_9PEZI</name>
<dbReference type="EMBL" id="MU860766">
    <property type="protein sequence ID" value="KAK4232922.1"/>
    <property type="molecule type" value="Genomic_DNA"/>
</dbReference>
<gene>
    <name evidence="2" type="ORF">C8A03DRAFT_19896</name>
</gene>
<reference evidence="2" key="2">
    <citation type="submission" date="2023-05" db="EMBL/GenBank/DDBJ databases">
        <authorList>
            <consortium name="Lawrence Berkeley National Laboratory"/>
            <person name="Steindorff A."/>
            <person name="Hensen N."/>
            <person name="Bonometti L."/>
            <person name="Westerberg I."/>
            <person name="Brannstrom I.O."/>
            <person name="Guillou S."/>
            <person name="Cros-Aarteil S."/>
            <person name="Calhoun S."/>
            <person name="Haridas S."/>
            <person name="Kuo A."/>
            <person name="Mondo S."/>
            <person name="Pangilinan J."/>
            <person name="Riley R."/>
            <person name="Labutti K."/>
            <person name="Andreopoulos B."/>
            <person name="Lipzen A."/>
            <person name="Chen C."/>
            <person name="Yanf M."/>
            <person name="Daum C."/>
            <person name="Ng V."/>
            <person name="Clum A."/>
            <person name="Ohm R."/>
            <person name="Martin F."/>
            <person name="Silar P."/>
            <person name="Natvig D."/>
            <person name="Lalanne C."/>
            <person name="Gautier V."/>
            <person name="Ament-Velasquez S.L."/>
            <person name="Kruys A."/>
            <person name="Hutchinson M.I."/>
            <person name="Powell A.J."/>
            <person name="Barry K."/>
            <person name="Miller A.N."/>
            <person name="Grigoriev I.V."/>
            <person name="Debuchy R."/>
            <person name="Gladieux P."/>
            <person name="Thoren M.H."/>
            <person name="Johannesson H."/>
        </authorList>
    </citation>
    <scope>NUCLEOTIDE SEQUENCE</scope>
    <source>
        <strain evidence="2">CBS 532.94</strain>
    </source>
</reference>
<feature type="region of interest" description="Disordered" evidence="1">
    <location>
        <begin position="45"/>
        <end position="66"/>
    </location>
</feature>
<comment type="caution">
    <text evidence="2">The sequence shown here is derived from an EMBL/GenBank/DDBJ whole genome shotgun (WGS) entry which is preliminary data.</text>
</comment>
<sequence length="110" mass="12148">MWGIEKWARLRSHTRPEPAALPALRVAPGEPQTAITHEEKAKALSERFFPKTSASTANIPDKDWPEESFHNTVRLDWSVSGEDIPRIIDNVGANKAPGEDALSNGFLKAC</sequence>
<feature type="non-terminal residue" evidence="2">
    <location>
        <position position="110"/>
    </location>
</feature>
<accession>A0AAN7H6F3</accession>
<reference evidence="2" key="1">
    <citation type="journal article" date="2023" name="Mol. Phylogenet. Evol.">
        <title>Genome-scale phylogeny and comparative genomics of the fungal order Sordariales.</title>
        <authorList>
            <person name="Hensen N."/>
            <person name="Bonometti L."/>
            <person name="Westerberg I."/>
            <person name="Brannstrom I.O."/>
            <person name="Guillou S."/>
            <person name="Cros-Aarteil S."/>
            <person name="Calhoun S."/>
            <person name="Haridas S."/>
            <person name="Kuo A."/>
            <person name="Mondo S."/>
            <person name="Pangilinan J."/>
            <person name="Riley R."/>
            <person name="LaButti K."/>
            <person name="Andreopoulos B."/>
            <person name="Lipzen A."/>
            <person name="Chen C."/>
            <person name="Yan M."/>
            <person name="Daum C."/>
            <person name="Ng V."/>
            <person name="Clum A."/>
            <person name="Steindorff A."/>
            <person name="Ohm R.A."/>
            <person name="Martin F."/>
            <person name="Silar P."/>
            <person name="Natvig D.O."/>
            <person name="Lalanne C."/>
            <person name="Gautier V."/>
            <person name="Ament-Velasquez S.L."/>
            <person name="Kruys A."/>
            <person name="Hutchinson M.I."/>
            <person name="Powell A.J."/>
            <person name="Barry K."/>
            <person name="Miller A.N."/>
            <person name="Grigoriev I.V."/>
            <person name="Debuchy R."/>
            <person name="Gladieux P."/>
            <person name="Hiltunen Thoren M."/>
            <person name="Johannesson H."/>
        </authorList>
    </citation>
    <scope>NUCLEOTIDE SEQUENCE</scope>
    <source>
        <strain evidence="2">CBS 532.94</strain>
    </source>
</reference>
<evidence type="ECO:0000313" key="3">
    <source>
        <dbReference type="Proteomes" id="UP001303760"/>
    </source>
</evidence>
<keyword evidence="3" id="KW-1185">Reference proteome</keyword>
<organism evidence="2 3">
    <name type="scientific">Achaetomium macrosporum</name>
    <dbReference type="NCBI Taxonomy" id="79813"/>
    <lineage>
        <taxon>Eukaryota</taxon>
        <taxon>Fungi</taxon>
        <taxon>Dikarya</taxon>
        <taxon>Ascomycota</taxon>
        <taxon>Pezizomycotina</taxon>
        <taxon>Sordariomycetes</taxon>
        <taxon>Sordariomycetidae</taxon>
        <taxon>Sordariales</taxon>
        <taxon>Chaetomiaceae</taxon>
        <taxon>Achaetomium</taxon>
    </lineage>
</organism>
<evidence type="ECO:0000256" key="1">
    <source>
        <dbReference type="SAM" id="MobiDB-lite"/>
    </source>
</evidence>